<dbReference type="InterPro" id="IPR037066">
    <property type="entry name" value="Plug_dom_sf"/>
</dbReference>
<keyword evidence="8 15" id="KW-0675">Receptor</keyword>
<feature type="signal peptide" evidence="12">
    <location>
        <begin position="1"/>
        <end position="18"/>
    </location>
</feature>
<sequence length="1002" mass="109998">MQRLLLLCLTAGCATLMAVSSPLPPPPAELPVILITGVITDESGEPLIGATVIQEGTTTGTVTDVDGLFSLDVTGEDPHLVVTYTGYASQIIQLGNLTEVKIVMLEDSETLDEIVVVGYGIQRKRDVTASISSLESEQITEIATASGVQAMQGQVAGVDIVSAGGRPGANPTIRIRGRRSLSAGNDPLFVIDGIPQTSGTNAIADINPQDIESMEILKDAAGTAIYGSRGANGVVLITTKRGSSGRTIVSYDGYYGVTSPLNTVDMMNGAEFADLKRESRRLGWNGTIPSDEEVFLDPTELESIAQGRSTDFQDLVLGTGNQMNHQLSVRGGSESTQFNISLGYFDEQGIISNMDFSRYTARVNLDQTISDVFQAGISFTASNSLQNFGSNATVGEALANNPLGIPYNEDGSVRFLPTNDGIRTNPLAEIQPNAYLDERRVTRLFAPVYLKARITPGLTFTTTFGPDIRYYRRGEFRASLTNDNRGGPSDAETTNVQDFGYTWENLLTYNKDFGADHTLGLTGLQSIQSFRQEDFRNSVLNLPYEDQLFYNIGTAEVKGDLFSNLIEWKLASFMARANYSYKGKYLFQASMRADGSSRLAEGNKWAYFPGVSLGWRIGAEPFMAGIDFINDLKLRASYGEVGNTAIDPYQTQGSLQRTVYAWGESPAFGFALQDIPNPNLGWEVSKTLNFGVDFDLLNGRFNGSIELFRTNTTDLLLARNLPPTSGYGSVFQNIGSTRTQGAEFTLGAALFTQPEGFQWSVDFNISRYTEEITELALRDEDGNPVDDVGNGWFIGESITAFYDYRKIGIYQADEADIAEVREAKEPGEIKLDDIDGDGVITPDDRLVIGSEVPDFLGGITNRFSYRGLELTVFVFFRQGQTISSRFHNGNNNLFGRYNNLDVDYWTIDNPSNANPRPNENQERPRNVSTLTYFDGSFVKLRNVQLGYNLPDSFVGRLGLSRLRVYMSGQNLWFASKYDSFDPEIDDVIPSTKIFLGGIRATF</sequence>
<evidence type="ECO:0000313" key="15">
    <source>
        <dbReference type="EMBL" id="CAH0999553.1"/>
    </source>
</evidence>
<dbReference type="InterPro" id="IPR012910">
    <property type="entry name" value="Plug_dom"/>
</dbReference>
<evidence type="ECO:0000256" key="5">
    <source>
        <dbReference type="ARBA" id="ARBA00022729"/>
    </source>
</evidence>
<evidence type="ECO:0000313" key="16">
    <source>
        <dbReference type="Proteomes" id="UP000837803"/>
    </source>
</evidence>
<comment type="subcellular location">
    <subcellularLocation>
        <location evidence="1 10">Cell outer membrane</location>
        <topology evidence="1 10">Multi-pass membrane protein</topology>
    </subcellularLocation>
</comment>
<evidence type="ECO:0000256" key="8">
    <source>
        <dbReference type="ARBA" id="ARBA00023170"/>
    </source>
</evidence>
<evidence type="ECO:0000256" key="11">
    <source>
        <dbReference type="RuleBase" id="RU003357"/>
    </source>
</evidence>
<evidence type="ECO:0000259" key="13">
    <source>
        <dbReference type="Pfam" id="PF00593"/>
    </source>
</evidence>
<dbReference type="EMBL" id="CAKLPZ010000001">
    <property type="protein sequence ID" value="CAH0999553.1"/>
    <property type="molecule type" value="Genomic_DNA"/>
</dbReference>
<dbReference type="NCBIfam" id="TIGR04057">
    <property type="entry name" value="SusC_RagA_signa"/>
    <property type="match status" value="1"/>
</dbReference>
<evidence type="ECO:0000259" key="14">
    <source>
        <dbReference type="Pfam" id="PF07715"/>
    </source>
</evidence>
<dbReference type="InterPro" id="IPR036942">
    <property type="entry name" value="Beta-barrel_TonB_sf"/>
</dbReference>
<dbReference type="PANTHER" id="PTHR30069">
    <property type="entry name" value="TONB-DEPENDENT OUTER MEMBRANE RECEPTOR"/>
    <property type="match status" value="1"/>
</dbReference>
<keyword evidence="9 10" id="KW-0998">Cell outer membrane</keyword>
<dbReference type="PROSITE" id="PS52016">
    <property type="entry name" value="TONB_DEPENDENT_REC_3"/>
    <property type="match status" value="1"/>
</dbReference>
<dbReference type="SUPFAM" id="SSF49464">
    <property type="entry name" value="Carboxypeptidase regulatory domain-like"/>
    <property type="match status" value="1"/>
</dbReference>
<evidence type="ECO:0000256" key="6">
    <source>
        <dbReference type="ARBA" id="ARBA00023077"/>
    </source>
</evidence>
<keyword evidence="3 10" id="KW-1134">Transmembrane beta strand</keyword>
<keyword evidence="16" id="KW-1185">Reference proteome</keyword>
<dbReference type="SUPFAM" id="SSF56935">
    <property type="entry name" value="Porins"/>
    <property type="match status" value="1"/>
</dbReference>
<feature type="domain" description="TonB-dependent receptor-like beta-barrel" evidence="13">
    <location>
        <begin position="450"/>
        <end position="971"/>
    </location>
</feature>
<comment type="caution">
    <text evidence="15">The sequence shown here is derived from an EMBL/GenBank/DDBJ whole genome shotgun (WGS) entry which is preliminary data.</text>
</comment>
<dbReference type="Gene3D" id="2.60.40.1120">
    <property type="entry name" value="Carboxypeptidase-like, regulatory domain"/>
    <property type="match status" value="1"/>
</dbReference>
<dbReference type="InterPro" id="IPR023996">
    <property type="entry name" value="TonB-dep_OMP_SusC/RagA"/>
</dbReference>
<keyword evidence="6 11" id="KW-0798">TonB box</keyword>
<dbReference type="RefSeq" id="WP_238749733.1">
    <property type="nucleotide sequence ID" value="NZ_CAKLPZ010000001.1"/>
</dbReference>
<evidence type="ECO:0000256" key="12">
    <source>
        <dbReference type="SAM" id="SignalP"/>
    </source>
</evidence>
<proteinExistence type="inferred from homology"/>
<evidence type="ECO:0000256" key="9">
    <source>
        <dbReference type="ARBA" id="ARBA00023237"/>
    </source>
</evidence>
<dbReference type="Pfam" id="PF13715">
    <property type="entry name" value="CarbopepD_reg_2"/>
    <property type="match status" value="1"/>
</dbReference>
<keyword evidence="5 12" id="KW-0732">Signal</keyword>
<dbReference type="NCBIfam" id="TIGR04056">
    <property type="entry name" value="OMP_RagA_SusC"/>
    <property type="match status" value="1"/>
</dbReference>
<protein>
    <submittedName>
        <fullName evidence="15">TonB-dependent receptor P3</fullName>
    </submittedName>
</protein>
<dbReference type="Proteomes" id="UP000837803">
    <property type="component" value="Unassembled WGS sequence"/>
</dbReference>
<dbReference type="Pfam" id="PF00593">
    <property type="entry name" value="TonB_dep_Rec_b-barrel"/>
    <property type="match status" value="1"/>
</dbReference>
<dbReference type="Pfam" id="PF07715">
    <property type="entry name" value="Plug"/>
    <property type="match status" value="1"/>
</dbReference>
<comment type="similarity">
    <text evidence="10 11">Belongs to the TonB-dependent receptor family.</text>
</comment>
<keyword evidence="2 10" id="KW-0813">Transport</keyword>
<evidence type="ECO:0000256" key="7">
    <source>
        <dbReference type="ARBA" id="ARBA00023136"/>
    </source>
</evidence>
<evidence type="ECO:0000256" key="1">
    <source>
        <dbReference type="ARBA" id="ARBA00004571"/>
    </source>
</evidence>
<dbReference type="InterPro" id="IPR023997">
    <property type="entry name" value="TonB-dep_OMP_SusC/RagA_CS"/>
</dbReference>
<organism evidence="15 16">
    <name type="scientific">Neolewinella maritima</name>
    <dbReference type="NCBI Taxonomy" id="1383882"/>
    <lineage>
        <taxon>Bacteria</taxon>
        <taxon>Pseudomonadati</taxon>
        <taxon>Bacteroidota</taxon>
        <taxon>Saprospiria</taxon>
        <taxon>Saprospirales</taxon>
        <taxon>Lewinellaceae</taxon>
        <taxon>Neolewinella</taxon>
    </lineage>
</organism>
<keyword evidence="7 10" id="KW-0472">Membrane</keyword>
<dbReference type="InterPro" id="IPR000531">
    <property type="entry name" value="Beta-barrel_TonB"/>
</dbReference>
<dbReference type="Gene3D" id="2.170.130.10">
    <property type="entry name" value="TonB-dependent receptor, plug domain"/>
    <property type="match status" value="1"/>
</dbReference>
<evidence type="ECO:0000256" key="4">
    <source>
        <dbReference type="ARBA" id="ARBA00022692"/>
    </source>
</evidence>
<name>A0ABN8F369_9BACT</name>
<reference evidence="15" key="1">
    <citation type="submission" date="2021-12" db="EMBL/GenBank/DDBJ databases">
        <authorList>
            <person name="Rodrigo-Torres L."/>
            <person name="Arahal R. D."/>
            <person name="Lucena T."/>
        </authorList>
    </citation>
    <scope>NUCLEOTIDE SEQUENCE</scope>
    <source>
        <strain evidence="15">CECT 8419</strain>
    </source>
</reference>
<evidence type="ECO:0000256" key="3">
    <source>
        <dbReference type="ARBA" id="ARBA00022452"/>
    </source>
</evidence>
<dbReference type="PANTHER" id="PTHR30069:SF29">
    <property type="entry name" value="HEMOGLOBIN AND HEMOGLOBIN-HAPTOGLOBIN-BINDING PROTEIN 1-RELATED"/>
    <property type="match status" value="1"/>
</dbReference>
<feature type="domain" description="TonB-dependent receptor plug" evidence="14">
    <location>
        <begin position="124"/>
        <end position="234"/>
    </location>
</feature>
<evidence type="ECO:0000256" key="2">
    <source>
        <dbReference type="ARBA" id="ARBA00022448"/>
    </source>
</evidence>
<accession>A0ABN8F369</accession>
<dbReference type="Gene3D" id="2.40.170.20">
    <property type="entry name" value="TonB-dependent receptor, beta-barrel domain"/>
    <property type="match status" value="1"/>
</dbReference>
<feature type="chain" id="PRO_5045706397" evidence="12">
    <location>
        <begin position="19"/>
        <end position="1002"/>
    </location>
</feature>
<dbReference type="InterPro" id="IPR039426">
    <property type="entry name" value="TonB-dep_rcpt-like"/>
</dbReference>
<evidence type="ECO:0000256" key="10">
    <source>
        <dbReference type="PROSITE-ProRule" id="PRU01360"/>
    </source>
</evidence>
<dbReference type="InterPro" id="IPR008969">
    <property type="entry name" value="CarboxyPept-like_regulatory"/>
</dbReference>
<keyword evidence="4 10" id="KW-0812">Transmembrane</keyword>
<gene>
    <name evidence="15" type="ORF">LEM8419_00853</name>
</gene>